<evidence type="ECO:0000313" key="1">
    <source>
        <dbReference type="EMBL" id="KAL1627136.1"/>
    </source>
</evidence>
<gene>
    <name evidence="1" type="ORF">SLS56_006559</name>
</gene>
<dbReference type="InterPro" id="IPR016084">
    <property type="entry name" value="Haem_Oase-like_multi-hlx"/>
</dbReference>
<dbReference type="EMBL" id="JAJVDC020000076">
    <property type="protein sequence ID" value="KAL1627136.1"/>
    <property type="molecule type" value="Genomic_DNA"/>
</dbReference>
<dbReference type="Proteomes" id="UP001521116">
    <property type="component" value="Unassembled WGS sequence"/>
</dbReference>
<proteinExistence type="predicted"/>
<protein>
    <submittedName>
        <fullName evidence="1">Uncharacterized protein</fullName>
    </submittedName>
</protein>
<evidence type="ECO:0000313" key="2">
    <source>
        <dbReference type="Proteomes" id="UP001521116"/>
    </source>
</evidence>
<organism evidence="1 2">
    <name type="scientific">Neofusicoccum ribis</name>
    <dbReference type="NCBI Taxonomy" id="45134"/>
    <lineage>
        <taxon>Eukaryota</taxon>
        <taxon>Fungi</taxon>
        <taxon>Dikarya</taxon>
        <taxon>Ascomycota</taxon>
        <taxon>Pezizomycotina</taxon>
        <taxon>Dothideomycetes</taxon>
        <taxon>Dothideomycetes incertae sedis</taxon>
        <taxon>Botryosphaeriales</taxon>
        <taxon>Botryosphaeriaceae</taxon>
        <taxon>Neofusicoccum</taxon>
    </lineage>
</organism>
<name>A0ABR3SS14_9PEZI</name>
<accession>A0ABR3SS14</accession>
<dbReference type="Gene3D" id="1.20.910.10">
    <property type="entry name" value="Heme oxygenase-like"/>
    <property type="match status" value="1"/>
</dbReference>
<dbReference type="SUPFAM" id="SSF48613">
    <property type="entry name" value="Heme oxygenase-like"/>
    <property type="match status" value="1"/>
</dbReference>
<sequence length="303" mass="34799">MWRRLTSISTLIDTLWRENQDLAQQFLNNDFIKFQSEGLQEDTIPSYQYYTILLNTGQQDYYYLVDYVQYKALRMTTFSETFPTQLLSVLGEETESIQGDIEYAWSTRNDTLATSLSVPLNVVDSGKRAVAQLAYSDWLQKNLDLGWFTLHVMSIPCIYVSLSDLLRMRGGRLTRAMQGWVKLAERWDGNNATRKGMQPNSTPHLHGNITNQSRHGILQDLDRAEPRPDLRERTDGYGKGSTFRVAWRSSTMSDTCKDFLEANKDAYYSANANQTWTSVFRQALQFEIDLFNSALGTSLKDLA</sequence>
<reference evidence="1 2" key="1">
    <citation type="submission" date="2024-02" db="EMBL/GenBank/DDBJ databases">
        <title>De novo assembly and annotation of 12 fungi associated with fruit tree decline syndrome in Ontario, Canada.</title>
        <authorList>
            <person name="Sulman M."/>
            <person name="Ellouze W."/>
            <person name="Ilyukhin E."/>
        </authorList>
    </citation>
    <scope>NUCLEOTIDE SEQUENCE [LARGE SCALE GENOMIC DNA]</scope>
    <source>
        <strain evidence="1 2">M1-105</strain>
    </source>
</reference>
<comment type="caution">
    <text evidence="1">The sequence shown here is derived from an EMBL/GenBank/DDBJ whole genome shotgun (WGS) entry which is preliminary data.</text>
</comment>
<keyword evidence="2" id="KW-1185">Reference proteome</keyword>